<protein>
    <recommendedName>
        <fullName evidence="4">Transmembrane protein</fullName>
    </recommendedName>
</protein>
<feature type="non-terminal residue" evidence="2">
    <location>
        <position position="1"/>
    </location>
</feature>
<dbReference type="Proteomes" id="UP000428333">
    <property type="component" value="Linkage Group LG11"/>
</dbReference>
<evidence type="ECO:0000313" key="3">
    <source>
        <dbReference type="Proteomes" id="UP000428333"/>
    </source>
</evidence>
<feature type="transmembrane region" description="Helical" evidence="1">
    <location>
        <begin position="92"/>
        <end position="112"/>
    </location>
</feature>
<name>A0A6A4L4A6_9ERIC</name>
<evidence type="ECO:0008006" key="4">
    <source>
        <dbReference type="Google" id="ProtNLM"/>
    </source>
</evidence>
<dbReference type="EMBL" id="QEFC01003114">
    <property type="protein sequence ID" value="KAE9449837.1"/>
    <property type="molecule type" value="Genomic_DNA"/>
</dbReference>
<organism evidence="2 3">
    <name type="scientific">Rhododendron williamsianum</name>
    <dbReference type="NCBI Taxonomy" id="262921"/>
    <lineage>
        <taxon>Eukaryota</taxon>
        <taxon>Viridiplantae</taxon>
        <taxon>Streptophyta</taxon>
        <taxon>Embryophyta</taxon>
        <taxon>Tracheophyta</taxon>
        <taxon>Spermatophyta</taxon>
        <taxon>Magnoliopsida</taxon>
        <taxon>eudicotyledons</taxon>
        <taxon>Gunneridae</taxon>
        <taxon>Pentapetalae</taxon>
        <taxon>asterids</taxon>
        <taxon>Ericales</taxon>
        <taxon>Ericaceae</taxon>
        <taxon>Ericoideae</taxon>
        <taxon>Rhodoreae</taxon>
        <taxon>Rhododendron</taxon>
    </lineage>
</organism>
<sequence length="113" mass="12290">MAKRVYEVWKGSNVSLVEFNLVLLAFSVCCCPCTRVAVQFHGVVVLMLCLLLSSFRKGCSSFHGVDAVGLDGVDGYGVGKQGFLKFQKQCSVYGYFIGTILCHASLMLLEIAP</sequence>
<accession>A0A6A4L4A6</accession>
<gene>
    <name evidence="2" type="ORF">C3L33_18253</name>
</gene>
<keyword evidence="1" id="KW-0472">Membrane</keyword>
<evidence type="ECO:0000313" key="2">
    <source>
        <dbReference type="EMBL" id="KAE9449837.1"/>
    </source>
</evidence>
<comment type="caution">
    <text evidence="2">The sequence shown here is derived from an EMBL/GenBank/DDBJ whole genome shotgun (WGS) entry which is preliminary data.</text>
</comment>
<keyword evidence="1" id="KW-0812">Transmembrane</keyword>
<proteinExistence type="predicted"/>
<keyword evidence="1" id="KW-1133">Transmembrane helix</keyword>
<dbReference type="AlphaFoldDB" id="A0A6A4L4A6"/>
<keyword evidence="3" id="KW-1185">Reference proteome</keyword>
<reference evidence="2 3" key="1">
    <citation type="journal article" date="2019" name="Genome Biol. Evol.">
        <title>The Rhododendron genome and chromosomal organization provide insight into shared whole-genome duplications across the heath family (Ericaceae).</title>
        <authorList>
            <person name="Soza V.L."/>
            <person name="Lindsley D."/>
            <person name="Waalkes A."/>
            <person name="Ramage E."/>
            <person name="Patwardhan R.P."/>
            <person name="Burton J.N."/>
            <person name="Adey A."/>
            <person name="Kumar A."/>
            <person name="Qiu R."/>
            <person name="Shendure J."/>
            <person name="Hall B."/>
        </authorList>
    </citation>
    <scope>NUCLEOTIDE SEQUENCE [LARGE SCALE GENOMIC DNA]</scope>
    <source>
        <strain evidence="2">RSF 1966-606</strain>
    </source>
</reference>
<evidence type="ECO:0000256" key="1">
    <source>
        <dbReference type="SAM" id="Phobius"/>
    </source>
</evidence>